<dbReference type="GO" id="GO:0005739">
    <property type="term" value="C:mitochondrion"/>
    <property type="evidence" value="ECO:0007669"/>
    <property type="project" value="InterPro"/>
</dbReference>
<evidence type="ECO:0000313" key="4">
    <source>
        <dbReference type="Proteomes" id="UP000192927"/>
    </source>
</evidence>
<dbReference type="PANTHER" id="PTHR42100">
    <property type="entry name" value="OXIDOREDUCTASE 178 KDA SUBUNIT, PUTATIVE (AFU_ORTHOLOGUE AFUA_8G04320)-RELATED"/>
    <property type="match status" value="1"/>
</dbReference>
<evidence type="ECO:0000256" key="1">
    <source>
        <dbReference type="SAM" id="MobiDB-lite"/>
    </source>
</evidence>
<sequence length="200" mass="22219">MLHTRRAAARLVQRPCRRQPHRHDSSSTQPPGKSSGHQESAGHYEPTHHPPHPEPVNESLGRGFYIALGVLPLSFGIYKLSRSADGSSAEAAQPVFTRVINSYSQYKERWTARNAVHTAMVEQAAHDRNLFQSSAPSRHVDLKFPEIFNTGSPYNVPAGQGGGNLTALIAYYEKKNAEHDAAKMKELREREEITRSGRVG</sequence>
<reference evidence="2 5" key="3">
    <citation type="submission" date="2019-09" db="EMBL/GenBank/DDBJ databases">
        <title>The hologenome of the rock-dwelling lichen Lasallia pustulata.</title>
        <authorList>
            <person name="Greshake Tzovaras B."/>
            <person name="Segers F."/>
            <person name="Bicker A."/>
            <person name="Dal Grande F."/>
            <person name="Otte J."/>
            <person name="Hankeln T."/>
            <person name="Schmitt I."/>
            <person name="Ebersberger I."/>
        </authorList>
    </citation>
    <scope>NUCLEOTIDE SEQUENCE [LARGE SCALE GENOMIC DNA]</scope>
    <source>
        <strain evidence="2">A1-1</strain>
    </source>
</reference>
<dbReference type="InterPro" id="IPR034444">
    <property type="entry name" value="Nuo17.8"/>
</dbReference>
<feature type="region of interest" description="Disordered" evidence="1">
    <location>
        <begin position="1"/>
        <end position="57"/>
    </location>
</feature>
<dbReference type="Proteomes" id="UP000192927">
    <property type="component" value="Unassembled WGS sequence"/>
</dbReference>
<evidence type="ECO:0000313" key="3">
    <source>
        <dbReference type="EMBL" id="SLM40697.1"/>
    </source>
</evidence>
<accession>A0A1W5DC45</accession>
<protein>
    <recommendedName>
        <fullName evidence="6">NADH-ubiquinone oxidoreductase 17.8 kDa subunit</fullName>
    </recommendedName>
</protein>
<evidence type="ECO:0000313" key="2">
    <source>
        <dbReference type="EMBL" id="KAA6409723.1"/>
    </source>
</evidence>
<keyword evidence="4" id="KW-1185">Reference proteome</keyword>
<name>A0A1W5DC45_9LECA</name>
<organism evidence="3 4">
    <name type="scientific">Lasallia pustulata</name>
    <dbReference type="NCBI Taxonomy" id="136370"/>
    <lineage>
        <taxon>Eukaryota</taxon>
        <taxon>Fungi</taxon>
        <taxon>Dikarya</taxon>
        <taxon>Ascomycota</taxon>
        <taxon>Pezizomycotina</taxon>
        <taxon>Lecanoromycetes</taxon>
        <taxon>OSLEUM clade</taxon>
        <taxon>Umbilicariomycetidae</taxon>
        <taxon>Umbilicariales</taxon>
        <taxon>Umbilicariaceae</taxon>
        <taxon>Lasallia</taxon>
    </lineage>
</organism>
<dbReference type="PANTHER" id="PTHR42100:SF1">
    <property type="entry name" value="OXIDOREDUCTASE 178 KDA SUBUNIT, PUTATIVE (AFU_ORTHOLOGUE AFUA_8G04320)-RELATED"/>
    <property type="match status" value="1"/>
</dbReference>
<feature type="compositionally biased region" description="Polar residues" evidence="1">
    <location>
        <begin position="26"/>
        <end position="38"/>
    </location>
</feature>
<proteinExistence type="predicted"/>
<evidence type="ECO:0000313" key="5">
    <source>
        <dbReference type="Proteomes" id="UP000324767"/>
    </source>
</evidence>
<dbReference type="AlphaFoldDB" id="A0A1W5DC45"/>
<reference evidence="4" key="2">
    <citation type="submission" date="2017-03" db="EMBL/GenBank/DDBJ databases">
        <authorList>
            <person name="Sharma R."/>
            <person name="Thines M."/>
        </authorList>
    </citation>
    <scope>NUCLEOTIDE SEQUENCE [LARGE SCALE GENOMIC DNA]</scope>
</reference>
<dbReference type="EMBL" id="FWEW01003741">
    <property type="protein sequence ID" value="SLM40697.1"/>
    <property type="molecule type" value="Genomic_DNA"/>
</dbReference>
<dbReference type="EMBL" id="VXIT01000010">
    <property type="protein sequence ID" value="KAA6409723.1"/>
    <property type="molecule type" value="Genomic_DNA"/>
</dbReference>
<gene>
    <name evidence="2" type="ORF">FRX48_06335</name>
</gene>
<dbReference type="OrthoDB" id="2120038at2759"/>
<dbReference type="Proteomes" id="UP000324767">
    <property type="component" value="Unassembled WGS sequence"/>
</dbReference>
<feature type="compositionally biased region" description="Basic and acidic residues" evidence="1">
    <location>
        <begin position="40"/>
        <end position="52"/>
    </location>
</feature>
<reference evidence="3" key="1">
    <citation type="submission" date="2017-03" db="EMBL/GenBank/DDBJ databases">
        <authorList>
            <person name="Afonso C.L."/>
            <person name="Miller P.J."/>
            <person name="Scott M.A."/>
            <person name="Spackman E."/>
            <person name="Goraichik I."/>
            <person name="Dimitrov K.M."/>
            <person name="Suarez D.L."/>
            <person name="Swayne D.E."/>
        </authorList>
    </citation>
    <scope>NUCLEOTIDE SEQUENCE [LARGE SCALE GENOMIC DNA]</scope>
</reference>
<evidence type="ECO:0008006" key="6">
    <source>
        <dbReference type="Google" id="ProtNLM"/>
    </source>
</evidence>